<feature type="compositionally biased region" description="Polar residues" evidence="1">
    <location>
        <begin position="29"/>
        <end position="38"/>
    </location>
</feature>
<dbReference type="AlphaFoldDB" id="A0A392T7P2"/>
<feature type="compositionally biased region" description="Basic and acidic residues" evidence="1">
    <location>
        <begin position="1"/>
        <end position="11"/>
    </location>
</feature>
<protein>
    <submittedName>
        <fullName evidence="2">Uncharacterized protein</fullName>
    </submittedName>
</protein>
<evidence type="ECO:0000313" key="3">
    <source>
        <dbReference type="Proteomes" id="UP000265520"/>
    </source>
</evidence>
<dbReference type="Proteomes" id="UP000265520">
    <property type="component" value="Unassembled WGS sequence"/>
</dbReference>
<evidence type="ECO:0000256" key="1">
    <source>
        <dbReference type="SAM" id="MobiDB-lite"/>
    </source>
</evidence>
<evidence type="ECO:0000313" key="2">
    <source>
        <dbReference type="EMBL" id="MCI57049.1"/>
    </source>
</evidence>
<name>A0A392T7P2_9FABA</name>
<feature type="region of interest" description="Disordered" evidence="1">
    <location>
        <begin position="1"/>
        <end position="38"/>
    </location>
</feature>
<sequence length="38" mass="4336">TRKGAIEKQDQAKPISRRNREVLALESSPLRSLSQEKD</sequence>
<reference evidence="2 3" key="1">
    <citation type="journal article" date="2018" name="Front. Plant Sci.">
        <title>Red Clover (Trifolium pratense) and Zigzag Clover (T. medium) - A Picture of Genomic Similarities and Differences.</title>
        <authorList>
            <person name="Dluhosova J."/>
            <person name="Istvanek J."/>
            <person name="Nedelnik J."/>
            <person name="Repkova J."/>
        </authorList>
    </citation>
    <scope>NUCLEOTIDE SEQUENCE [LARGE SCALE GENOMIC DNA]</scope>
    <source>
        <strain evidence="3">cv. 10/8</strain>
        <tissue evidence="2">Leaf</tissue>
    </source>
</reference>
<dbReference type="EMBL" id="LXQA010522613">
    <property type="protein sequence ID" value="MCI57049.1"/>
    <property type="molecule type" value="Genomic_DNA"/>
</dbReference>
<comment type="caution">
    <text evidence="2">The sequence shown here is derived from an EMBL/GenBank/DDBJ whole genome shotgun (WGS) entry which is preliminary data.</text>
</comment>
<accession>A0A392T7P2</accession>
<proteinExistence type="predicted"/>
<keyword evidence="3" id="KW-1185">Reference proteome</keyword>
<organism evidence="2 3">
    <name type="scientific">Trifolium medium</name>
    <dbReference type="NCBI Taxonomy" id="97028"/>
    <lineage>
        <taxon>Eukaryota</taxon>
        <taxon>Viridiplantae</taxon>
        <taxon>Streptophyta</taxon>
        <taxon>Embryophyta</taxon>
        <taxon>Tracheophyta</taxon>
        <taxon>Spermatophyta</taxon>
        <taxon>Magnoliopsida</taxon>
        <taxon>eudicotyledons</taxon>
        <taxon>Gunneridae</taxon>
        <taxon>Pentapetalae</taxon>
        <taxon>rosids</taxon>
        <taxon>fabids</taxon>
        <taxon>Fabales</taxon>
        <taxon>Fabaceae</taxon>
        <taxon>Papilionoideae</taxon>
        <taxon>50 kb inversion clade</taxon>
        <taxon>NPAAA clade</taxon>
        <taxon>Hologalegina</taxon>
        <taxon>IRL clade</taxon>
        <taxon>Trifolieae</taxon>
        <taxon>Trifolium</taxon>
    </lineage>
</organism>
<feature type="non-terminal residue" evidence="2">
    <location>
        <position position="1"/>
    </location>
</feature>